<dbReference type="Gene3D" id="1.10.3720.10">
    <property type="entry name" value="MetI-like"/>
    <property type="match status" value="1"/>
</dbReference>
<evidence type="ECO:0000256" key="3">
    <source>
        <dbReference type="ARBA" id="ARBA00022475"/>
    </source>
</evidence>
<evidence type="ECO:0000313" key="9">
    <source>
        <dbReference type="Proteomes" id="UP000260812"/>
    </source>
</evidence>
<dbReference type="CDD" id="cd06261">
    <property type="entry name" value="TM_PBP2"/>
    <property type="match status" value="1"/>
</dbReference>
<evidence type="ECO:0000256" key="5">
    <source>
        <dbReference type="ARBA" id="ARBA00022989"/>
    </source>
</evidence>
<sequence>MKEKSIRNKSIKAGDKVFDIVNTLLLVFIFLIILYPLYYVVIASFSDPDLVLTGKIFLLPKGFQLDSYKKVFSNSEVMNGYMHTIMYAAVGTCINLAVTLTAGYALSRPDLRGRKGFTLFFVFTMFFGGGTVPTYMLVRNLHLINTFWAMVIPNAMSVWNLILCRNFFESNIPKELLEVSQIDGCRNDYFFFRIVLPLSKALIAVMVLFYAVGHWNSYMQPLLYLSDRSRYPLQLVLKNILISSQPDASLAGMTDRAEMYKQTEMLKYALVVVSSVPMIVLYPFVQKYFVQGVMVGSVKG</sequence>
<feature type="transmembrane region" description="Helical" evidence="7">
    <location>
        <begin position="85"/>
        <end position="105"/>
    </location>
</feature>
<evidence type="ECO:0000256" key="2">
    <source>
        <dbReference type="ARBA" id="ARBA00022448"/>
    </source>
</evidence>
<dbReference type="GO" id="GO:0005886">
    <property type="term" value="C:plasma membrane"/>
    <property type="evidence" value="ECO:0007669"/>
    <property type="project" value="UniProtKB-SubCell"/>
</dbReference>
<evidence type="ECO:0000313" key="8">
    <source>
        <dbReference type="EMBL" id="RGE61059.1"/>
    </source>
</evidence>
<evidence type="ECO:0000256" key="1">
    <source>
        <dbReference type="ARBA" id="ARBA00004651"/>
    </source>
</evidence>
<keyword evidence="2" id="KW-0813">Transport</keyword>
<feature type="transmembrane region" description="Helical" evidence="7">
    <location>
        <begin position="189"/>
        <end position="212"/>
    </location>
</feature>
<dbReference type="AlphaFoldDB" id="A0A3E3I602"/>
<organism evidence="8 9">
    <name type="scientific">Eisenbergiella massiliensis</name>
    <dbReference type="NCBI Taxonomy" id="1720294"/>
    <lineage>
        <taxon>Bacteria</taxon>
        <taxon>Bacillati</taxon>
        <taxon>Bacillota</taxon>
        <taxon>Clostridia</taxon>
        <taxon>Lachnospirales</taxon>
        <taxon>Lachnospiraceae</taxon>
        <taxon>Eisenbergiella</taxon>
    </lineage>
</organism>
<dbReference type="InterPro" id="IPR035906">
    <property type="entry name" value="MetI-like_sf"/>
</dbReference>
<evidence type="ECO:0000256" key="6">
    <source>
        <dbReference type="ARBA" id="ARBA00023136"/>
    </source>
</evidence>
<reference evidence="8" key="1">
    <citation type="submission" date="2018-08" db="EMBL/GenBank/DDBJ databases">
        <title>A genome reference for cultivated species of the human gut microbiota.</title>
        <authorList>
            <person name="Zou Y."/>
            <person name="Xue W."/>
            <person name="Luo G."/>
        </authorList>
    </citation>
    <scope>NUCLEOTIDE SEQUENCE [LARGE SCALE GENOMIC DNA]</scope>
    <source>
        <strain evidence="8">TF05-5AC</strain>
    </source>
</reference>
<name>A0A3E3I602_9FIRM</name>
<keyword evidence="3" id="KW-1003">Cell membrane</keyword>
<feature type="transmembrane region" description="Helical" evidence="7">
    <location>
        <begin position="147"/>
        <end position="168"/>
    </location>
</feature>
<evidence type="ECO:0000256" key="4">
    <source>
        <dbReference type="ARBA" id="ARBA00022692"/>
    </source>
</evidence>
<dbReference type="Proteomes" id="UP000260812">
    <property type="component" value="Unassembled WGS sequence"/>
</dbReference>
<feature type="transmembrane region" description="Helical" evidence="7">
    <location>
        <begin position="117"/>
        <end position="135"/>
    </location>
</feature>
<dbReference type="SUPFAM" id="SSF161098">
    <property type="entry name" value="MetI-like"/>
    <property type="match status" value="1"/>
</dbReference>
<accession>A0A3E3I602</accession>
<feature type="transmembrane region" description="Helical" evidence="7">
    <location>
        <begin position="265"/>
        <end position="285"/>
    </location>
</feature>
<dbReference type="InterPro" id="IPR000515">
    <property type="entry name" value="MetI-like"/>
</dbReference>
<dbReference type="PANTHER" id="PTHR43744:SF9">
    <property type="entry name" value="POLYGALACTURONAN_RHAMNOGALACTURONAN TRANSPORT SYSTEM PERMEASE PROTEIN YTCP"/>
    <property type="match status" value="1"/>
</dbReference>
<keyword evidence="6 7" id="KW-0472">Membrane</keyword>
<keyword evidence="4 7" id="KW-0812">Transmembrane</keyword>
<dbReference type="EMBL" id="QVLV01000006">
    <property type="protein sequence ID" value="RGE61059.1"/>
    <property type="molecule type" value="Genomic_DNA"/>
</dbReference>
<evidence type="ECO:0000256" key="7">
    <source>
        <dbReference type="SAM" id="Phobius"/>
    </source>
</evidence>
<dbReference type="RefSeq" id="WP_117544549.1">
    <property type="nucleotide sequence ID" value="NZ_JBKUNB010000010.1"/>
</dbReference>
<proteinExistence type="predicted"/>
<keyword evidence="5 7" id="KW-1133">Transmembrane helix</keyword>
<comment type="subcellular location">
    <subcellularLocation>
        <location evidence="1">Cell membrane</location>
        <topology evidence="1">Multi-pass membrane protein</topology>
    </subcellularLocation>
</comment>
<comment type="caution">
    <text evidence="8">The sequence shown here is derived from an EMBL/GenBank/DDBJ whole genome shotgun (WGS) entry which is preliminary data.</text>
</comment>
<dbReference type="GO" id="GO:0055085">
    <property type="term" value="P:transmembrane transport"/>
    <property type="evidence" value="ECO:0007669"/>
    <property type="project" value="InterPro"/>
</dbReference>
<keyword evidence="9" id="KW-1185">Reference proteome</keyword>
<feature type="transmembrane region" description="Helical" evidence="7">
    <location>
        <begin position="20"/>
        <end position="42"/>
    </location>
</feature>
<dbReference type="PANTHER" id="PTHR43744">
    <property type="entry name" value="ABC TRANSPORTER PERMEASE PROTEIN MG189-RELATED-RELATED"/>
    <property type="match status" value="1"/>
</dbReference>
<protein>
    <submittedName>
        <fullName evidence="8">Carbohydrate ABC transporter permease</fullName>
    </submittedName>
</protein>
<dbReference type="GeneID" id="97987387"/>
<gene>
    <name evidence="8" type="ORF">DXC51_11000</name>
</gene>